<evidence type="ECO:0000256" key="5">
    <source>
        <dbReference type="ARBA" id="ARBA00022927"/>
    </source>
</evidence>
<evidence type="ECO:0000256" key="7">
    <source>
        <dbReference type="ARBA" id="ARBA00023136"/>
    </source>
</evidence>
<evidence type="ECO:0000256" key="4">
    <source>
        <dbReference type="ARBA" id="ARBA00022448"/>
    </source>
</evidence>
<name>A0AAW2R473_SESRA</name>
<evidence type="ECO:0000256" key="3">
    <source>
        <dbReference type="ARBA" id="ARBA00020978"/>
    </source>
</evidence>
<comment type="similarity">
    <text evidence="2">Belongs to the COG1 family.</text>
</comment>
<dbReference type="GO" id="GO:0006891">
    <property type="term" value="P:intra-Golgi vesicle-mediated transport"/>
    <property type="evidence" value="ECO:0007669"/>
    <property type="project" value="InterPro"/>
</dbReference>
<accession>A0AAW2R473</accession>
<protein>
    <recommendedName>
        <fullName evidence="3">Conserved oligomeric Golgi complex subunit 1</fullName>
    </recommendedName>
</protein>
<evidence type="ECO:0000256" key="2">
    <source>
        <dbReference type="ARBA" id="ARBA00006653"/>
    </source>
</evidence>
<dbReference type="PANTHER" id="PTHR31658:SF0">
    <property type="entry name" value="CONSERVED OLIGOMERIC GOLGI COMPLEX SUBUNIT 1"/>
    <property type="match status" value="1"/>
</dbReference>
<dbReference type="GO" id="GO:0017119">
    <property type="term" value="C:Golgi transport complex"/>
    <property type="evidence" value="ECO:0007669"/>
    <property type="project" value="InterPro"/>
</dbReference>
<dbReference type="AlphaFoldDB" id="A0AAW2R473"/>
<dbReference type="GO" id="GO:0015031">
    <property type="term" value="P:protein transport"/>
    <property type="evidence" value="ECO:0007669"/>
    <property type="project" value="UniProtKB-KW"/>
</dbReference>
<proteinExistence type="inferred from homology"/>
<gene>
    <name evidence="8" type="ORF">Sradi_3398600</name>
</gene>
<reference evidence="8" key="1">
    <citation type="submission" date="2020-06" db="EMBL/GenBank/DDBJ databases">
        <authorList>
            <person name="Li T."/>
            <person name="Hu X."/>
            <person name="Zhang T."/>
            <person name="Song X."/>
            <person name="Zhang H."/>
            <person name="Dai N."/>
            <person name="Sheng W."/>
            <person name="Hou X."/>
            <person name="Wei L."/>
        </authorList>
    </citation>
    <scope>NUCLEOTIDE SEQUENCE</scope>
    <source>
        <strain evidence="8">G02</strain>
        <tissue evidence="8">Leaf</tissue>
    </source>
</reference>
<keyword evidence="6" id="KW-0333">Golgi apparatus</keyword>
<dbReference type="InterPro" id="IPR033370">
    <property type="entry name" value="COG1"/>
</dbReference>
<reference evidence="8" key="2">
    <citation type="journal article" date="2024" name="Plant">
        <title>Genomic evolution and insights into agronomic trait innovations of Sesamum species.</title>
        <authorList>
            <person name="Miao H."/>
            <person name="Wang L."/>
            <person name="Qu L."/>
            <person name="Liu H."/>
            <person name="Sun Y."/>
            <person name="Le M."/>
            <person name="Wang Q."/>
            <person name="Wei S."/>
            <person name="Zheng Y."/>
            <person name="Lin W."/>
            <person name="Duan Y."/>
            <person name="Cao H."/>
            <person name="Xiong S."/>
            <person name="Wang X."/>
            <person name="Wei L."/>
            <person name="Li C."/>
            <person name="Ma Q."/>
            <person name="Ju M."/>
            <person name="Zhao R."/>
            <person name="Li G."/>
            <person name="Mu C."/>
            <person name="Tian Q."/>
            <person name="Mei H."/>
            <person name="Zhang T."/>
            <person name="Gao T."/>
            <person name="Zhang H."/>
        </authorList>
    </citation>
    <scope>NUCLEOTIDE SEQUENCE</scope>
    <source>
        <strain evidence="8">G02</strain>
    </source>
</reference>
<sequence>MSTTSNQNRLGTGGVPWNQDAEALFRVKPISEIRNVEATTRKQIQDKSEELRSWSDIATAI</sequence>
<comment type="caution">
    <text evidence="8">The sequence shown here is derived from an EMBL/GenBank/DDBJ whole genome shotgun (WGS) entry which is preliminary data.</text>
</comment>
<dbReference type="EMBL" id="JACGWJ010000014">
    <property type="protein sequence ID" value="KAL0374829.1"/>
    <property type="molecule type" value="Genomic_DNA"/>
</dbReference>
<comment type="subcellular location">
    <subcellularLocation>
        <location evidence="1">Golgi apparatus membrane</location>
        <topology evidence="1">Peripheral membrane protein</topology>
    </subcellularLocation>
</comment>
<keyword evidence="7" id="KW-0472">Membrane</keyword>
<organism evidence="8">
    <name type="scientific">Sesamum radiatum</name>
    <name type="common">Black benniseed</name>
    <dbReference type="NCBI Taxonomy" id="300843"/>
    <lineage>
        <taxon>Eukaryota</taxon>
        <taxon>Viridiplantae</taxon>
        <taxon>Streptophyta</taxon>
        <taxon>Embryophyta</taxon>
        <taxon>Tracheophyta</taxon>
        <taxon>Spermatophyta</taxon>
        <taxon>Magnoliopsida</taxon>
        <taxon>eudicotyledons</taxon>
        <taxon>Gunneridae</taxon>
        <taxon>Pentapetalae</taxon>
        <taxon>asterids</taxon>
        <taxon>lamiids</taxon>
        <taxon>Lamiales</taxon>
        <taxon>Pedaliaceae</taxon>
        <taxon>Sesamum</taxon>
    </lineage>
</organism>
<dbReference type="GO" id="GO:0000139">
    <property type="term" value="C:Golgi membrane"/>
    <property type="evidence" value="ECO:0007669"/>
    <property type="project" value="UniProtKB-SubCell"/>
</dbReference>
<keyword evidence="4" id="KW-0813">Transport</keyword>
<dbReference type="PANTHER" id="PTHR31658">
    <property type="entry name" value="CONSERVED OLIGOMERIC GOLGI COMPLEX SUBUNIT 1"/>
    <property type="match status" value="1"/>
</dbReference>
<evidence type="ECO:0000256" key="6">
    <source>
        <dbReference type="ARBA" id="ARBA00023034"/>
    </source>
</evidence>
<evidence type="ECO:0000313" key="8">
    <source>
        <dbReference type="EMBL" id="KAL0374829.1"/>
    </source>
</evidence>
<keyword evidence="5" id="KW-0653">Protein transport</keyword>
<evidence type="ECO:0000256" key="1">
    <source>
        <dbReference type="ARBA" id="ARBA00004395"/>
    </source>
</evidence>